<dbReference type="VEuPathDB" id="FungiDB:SI65_09438"/>
<dbReference type="AlphaFoldDB" id="A0A1E3B2Q1"/>
<dbReference type="OrthoDB" id="4159828at2759"/>
<sequence length="201" mass="22798">MEWASLEWISTTPSQDVTGWQIQTLQANPQALEEAKEEWQMRIQSRPYLGDFCSSEDLAGEAVWIQEALTAVLNQHAKQLQVTPQSKCWWGSEIREAHRAYSQARQAWQGHEISTTELREALDYTKPKAMAMTPTLRGPQGQLASSIDEKETLIHETAFPQAPGDRQEVEIPQESWHGQVDEEIVKHALFHQAVQKAPGID</sequence>
<reference evidence="1 2" key="1">
    <citation type="journal article" date="2016" name="BMC Genomics">
        <title>Comparative genomic and transcriptomic analyses of the Fuzhuan brick tea-fermentation fungus Aspergillus cristatus.</title>
        <authorList>
            <person name="Ge Y."/>
            <person name="Wang Y."/>
            <person name="Liu Y."/>
            <person name="Tan Y."/>
            <person name="Ren X."/>
            <person name="Zhang X."/>
            <person name="Hyde K.D."/>
            <person name="Liu Y."/>
            <person name="Liu Z."/>
        </authorList>
    </citation>
    <scope>NUCLEOTIDE SEQUENCE [LARGE SCALE GENOMIC DNA]</scope>
    <source>
        <strain evidence="1 2">GZAAS20.1005</strain>
    </source>
</reference>
<protein>
    <submittedName>
        <fullName evidence="1">Uncharacterized protein</fullName>
    </submittedName>
</protein>
<accession>A0A1E3B2Q1</accession>
<organism evidence="1 2">
    <name type="scientific">Aspergillus cristatus</name>
    <name type="common">Chinese Fuzhuan brick tea-fermentation fungus</name>
    <name type="synonym">Eurotium cristatum</name>
    <dbReference type="NCBI Taxonomy" id="573508"/>
    <lineage>
        <taxon>Eukaryota</taxon>
        <taxon>Fungi</taxon>
        <taxon>Dikarya</taxon>
        <taxon>Ascomycota</taxon>
        <taxon>Pezizomycotina</taxon>
        <taxon>Eurotiomycetes</taxon>
        <taxon>Eurotiomycetidae</taxon>
        <taxon>Eurotiales</taxon>
        <taxon>Aspergillaceae</taxon>
        <taxon>Aspergillus</taxon>
        <taxon>Aspergillus subgen. Aspergillus</taxon>
    </lineage>
</organism>
<dbReference type="EMBL" id="JXNT01000018">
    <property type="protein sequence ID" value="ODM15199.1"/>
    <property type="molecule type" value="Genomic_DNA"/>
</dbReference>
<comment type="caution">
    <text evidence="1">The sequence shown here is derived from an EMBL/GenBank/DDBJ whole genome shotgun (WGS) entry which is preliminary data.</text>
</comment>
<proteinExistence type="predicted"/>
<name>A0A1E3B2Q1_ASPCR</name>
<keyword evidence="2" id="KW-1185">Reference proteome</keyword>
<dbReference type="STRING" id="573508.A0A1E3B2Q1"/>
<gene>
    <name evidence="1" type="ORF">SI65_09438</name>
</gene>
<evidence type="ECO:0000313" key="2">
    <source>
        <dbReference type="Proteomes" id="UP000094569"/>
    </source>
</evidence>
<evidence type="ECO:0000313" key="1">
    <source>
        <dbReference type="EMBL" id="ODM15199.1"/>
    </source>
</evidence>
<dbReference type="Proteomes" id="UP000094569">
    <property type="component" value="Unassembled WGS sequence"/>
</dbReference>